<dbReference type="EMBL" id="JBITLV010000003">
    <property type="protein sequence ID" value="MFI7587875.1"/>
    <property type="molecule type" value="Genomic_DNA"/>
</dbReference>
<feature type="transmembrane region" description="Helical" evidence="1">
    <location>
        <begin position="103"/>
        <end position="123"/>
    </location>
</feature>
<evidence type="ECO:0000313" key="3">
    <source>
        <dbReference type="Proteomes" id="UP001612915"/>
    </source>
</evidence>
<feature type="transmembrane region" description="Helical" evidence="1">
    <location>
        <begin position="369"/>
        <end position="398"/>
    </location>
</feature>
<name>A0ABW8ANB9_9ACTN</name>
<evidence type="ECO:0000313" key="2">
    <source>
        <dbReference type="EMBL" id="MFI7587875.1"/>
    </source>
</evidence>
<proteinExistence type="predicted"/>
<evidence type="ECO:0008006" key="4">
    <source>
        <dbReference type="Google" id="ProtNLM"/>
    </source>
</evidence>
<dbReference type="Proteomes" id="UP001612915">
    <property type="component" value="Unassembled WGS sequence"/>
</dbReference>
<feature type="transmembrane region" description="Helical" evidence="1">
    <location>
        <begin position="51"/>
        <end position="71"/>
    </location>
</feature>
<reference evidence="2 3" key="1">
    <citation type="submission" date="2024-10" db="EMBL/GenBank/DDBJ databases">
        <title>The Natural Products Discovery Center: Release of the First 8490 Sequenced Strains for Exploring Actinobacteria Biosynthetic Diversity.</title>
        <authorList>
            <person name="Kalkreuter E."/>
            <person name="Kautsar S.A."/>
            <person name="Yang D."/>
            <person name="Bader C.D."/>
            <person name="Teijaro C.N."/>
            <person name="Fluegel L."/>
            <person name="Davis C.M."/>
            <person name="Simpson J.R."/>
            <person name="Lauterbach L."/>
            <person name="Steele A.D."/>
            <person name="Gui C."/>
            <person name="Meng S."/>
            <person name="Li G."/>
            <person name="Viehrig K."/>
            <person name="Ye F."/>
            <person name="Su P."/>
            <person name="Kiefer A.F."/>
            <person name="Nichols A."/>
            <person name="Cepeda A.J."/>
            <person name="Yan W."/>
            <person name="Fan B."/>
            <person name="Jiang Y."/>
            <person name="Adhikari A."/>
            <person name="Zheng C.-J."/>
            <person name="Schuster L."/>
            <person name="Cowan T.M."/>
            <person name="Smanski M.J."/>
            <person name="Chevrette M.G."/>
            <person name="De Carvalho L.P.S."/>
            <person name="Shen B."/>
        </authorList>
    </citation>
    <scope>NUCLEOTIDE SEQUENCE [LARGE SCALE GENOMIC DNA]</scope>
    <source>
        <strain evidence="2 3">NPDC049639</strain>
    </source>
</reference>
<feature type="transmembrane region" description="Helical" evidence="1">
    <location>
        <begin position="329"/>
        <end position="349"/>
    </location>
</feature>
<feature type="transmembrane region" description="Helical" evidence="1">
    <location>
        <begin position="12"/>
        <end position="31"/>
    </location>
</feature>
<keyword evidence="1" id="KW-1133">Transmembrane helix</keyword>
<sequence length="423" mass="44865">MSIATAARRFNLPLAVFWAWVLVFMGLAPAYQLSQDAFPWLAELPSTVVSASQRLVLIGCAASAAACWAIGKRQLRPKEHELNLPVAAPRNIDLGQTLKRISYGYSFITTGFIALMGGSLFHARADFRQQVLAIAQLPLGGTMYFIVTAGAILVPSLMIVAWRFGIVSERLTVAAPLITAGIATNPLLGSRFLTGSFLVSVGAAALGRHALSRLLPAASVVLLVVLFPSLDTLRGDGTGSQKVQIVAADESLTTYNFDAFEMLMREQSLSSSDRSQLPSSLKLAIAPVVRWVPLLARPYIGLAGGAVVADATGMQYTNVSMPLWGEGDLLAGIPGTIVLMAGLGAWFGVASRPTLQLQGESALPSELTAPATAALLFIVLRGSLYEVLGYLLLVIAVYRLSNRRLSKMAVSPADPTLSSPTKG</sequence>
<gene>
    <name evidence="2" type="ORF">ACIB24_12445</name>
</gene>
<evidence type="ECO:0000256" key="1">
    <source>
        <dbReference type="SAM" id="Phobius"/>
    </source>
</evidence>
<organism evidence="2 3">
    <name type="scientific">Spongisporangium articulatum</name>
    <dbReference type="NCBI Taxonomy" id="3362603"/>
    <lineage>
        <taxon>Bacteria</taxon>
        <taxon>Bacillati</taxon>
        <taxon>Actinomycetota</taxon>
        <taxon>Actinomycetes</taxon>
        <taxon>Kineosporiales</taxon>
        <taxon>Kineosporiaceae</taxon>
        <taxon>Spongisporangium</taxon>
    </lineage>
</organism>
<keyword evidence="1" id="KW-0472">Membrane</keyword>
<feature type="transmembrane region" description="Helical" evidence="1">
    <location>
        <begin position="143"/>
        <end position="164"/>
    </location>
</feature>
<comment type="caution">
    <text evidence="2">The sequence shown here is derived from an EMBL/GenBank/DDBJ whole genome shotgun (WGS) entry which is preliminary data.</text>
</comment>
<feature type="transmembrane region" description="Helical" evidence="1">
    <location>
        <begin position="171"/>
        <end position="194"/>
    </location>
</feature>
<dbReference type="RefSeq" id="WP_398280365.1">
    <property type="nucleotide sequence ID" value="NZ_JBITLV010000003.1"/>
</dbReference>
<accession>A0ABW8ANB9</accession>
<keyword evidence="1" id="KW-0812">Transmembrane</keyword>
<protein>
    <recommendedName>
        <fullName evidence="4">Oligosaccharide repeat unit polymerase</fullName>
    </recommendedName>
</protein>
<feature type="transmembrane region" description="Helical" evidence="1">
    <location>
        <begin position="214"/>
        <end position="233"/>
    </location>
</feature>
<keyword evidence="3" id="KW-1185">Reference proteome</keyword>